<proteinExistence type="predicted"/>
<dbReference type="EMBL" id="CM010724">
    <property type="protein sequence ID" value="RZC80056.1"/>
    <property type="molecule type" value="Genomic_DNA"/>
</dbReference>
<gene>
    <name evidence="1" type="ORF">C5167_042629</name>
</gene>
<dbReference type="AlphaFoldDB" id="A0A4Y7L4E4"/>
<name>A0A4Y7L4E4_PAPSO</name>
<organism evidence="1 2">
    <name type="scientific">Papaver somniferum</name>
    <name type="common">Opium poppy</name>
    <dbReference type="NCBI Taxonomy" id="3469"/>
    <lineage>
        <taxon>Eukaryota</taxon>
        <taxon>Viridiplantae</taxon>
        <taxon>Streptophyta</taxon>
        <taxon>Embryophyta</taxon>
        <taxon>Tracheophyta</taxon>
        <taxon>Spermatophyta</taxon>
        <taxon>Magnoliopsida</taxon>
        <taxon>Ranunculales</taxon>
        <taxon>Papaveraceae</taxon>
        <taxon>Papaveroideae</taxon>
        <taxon>Papaver</taxon>
    </lineage>
</organism>
<keyword evidence="2" id="KW-1185">Reference proteome</keyword>
<sequence length="65" mass="7228">MGFLQTNYERSAEQSTRGVCNSKLGRAYGRLQNLTAGCNSKLGRAYGRLQNLTAGYKIFQCLVFC</sequence>
<dbReference type="Gramene" id="RZC80056">
    <property type="protein sequence ID" value="RZC80056"/>
    <property type="gene ID" value="C5167_042629"/>
</dbReference>
<reference evidence="1 2" key="1">
    <citation type="journal article" date="2018" name="Science">
        <title>The opium poppy genome and morphinan production.</title>
        <authorList>
            <person name="Guo L."/>
            <person name="Winzer T."/>
            <person name="Yang X."/>
            <person name="Li Y."/>
            <person name="Ning Z."/>
            <person name="He Z."/>
            <person name="Teodor R."/>
            <person name="Lu Y."/>
            <person name="Bowser T.A."/>
            <person name="Graham I.A."/>
            <person name="Ye K."/>
        </authorList>
    </citation>
    <scope>NUCLEOTIDE SEQUENCE [LARGE SCALE GENOMIC DNA]</scope>
    <source>
        <strain evidence="2">cv. HN1</strain>
        <tissue evidence="1">Leaves</tissue>
    </source>
</reference>
<evidence type="ECO:0000313" key="1">
    <source>
        <dbReference type="EMBL" id="RZC80056.1"/>
    </source>
</evidence>
<accession>A0A4Y7L4E4</accession>
<protein>
    <submittedName>
        <fullName evidence="1">Uncharacterized protein</fullName>
    </submittedName>
</protein>
<dbReference type="Proteomes" id="UP000316621">
    <property type="component" value="Chromosome 10"/>
</dbReference>
<evidence type="ECO:0000313" key="2">
    <source>
        <dbReference type="Proteomes" id="UP000316621"/>
    </source>
</evidence>